<dbReference type="Gene3D" id="3.40.50.12370">
    <property type="match status" value="1"/>
</dbReference>
<dbReference type="SUPFAM" id="SSF52402">
    <property type="entry name" value="Adenine nucleotide alpha hydrolases-like"/>
    <property type="match status" value="2"/>
</dbReference>
<comment type="similarity">
    <text evidence="1">Belongs to the universal stress protein A family.</text>
</comment>
<feature type="domain" description="UspA" evidence="2">
    <location>
        <begin position="215"/>
        <end position="279"/>
    </location>
</feature>
<gene>
    <name evidence="3" type="ORF">R9Z33_22965</name>
</gene>
<feature type="domain" description="UspA" evidence="2">
    <location>
        <begin position="1"/>
        <end position="149"/>
    </location>
</feature>
<name>A0ABZ0PH15_9PROT</name>
<dbReference type="EMBL" id="CP137852">
    <property type="protein sequence ID" value="WPB84939.1"/>
    <property type="molecule type" value="Genomic_DNA"/>
</dbReference>
<dbReference type="PANTHER" id="PTHR46268:SF15">
    <property type="entry name" value="UNIVERSAL STRESS PROTEIN HP_0031"/>
    <property type="match status" value="1"/>
</dbReference>
<evidence type="ECO:0000313" key="4">
    <source>
        <dbReference type="Proteomes" id="UP001305521"/>
    </source>
</evidence>
<reference evidence="3 4" key="1">
    <citation type="submission" date="2023-11" db="EMBL/GenBank/DDBJ databases">
        <title>Arctic aerobic anoxygenic photoheterotroph Sediminicoccus rosea KRV36 adapts its photosynthesis to long days of polar summer.</title>
        <authorList>
            <person name="Tomasch J."/>
            <person name="Kopejtka K."/>
            <person name="Bily T."/>
            <person name="Gardiner A.T."/>
            <person name="Gardian Z."/>
            <person name="Shivaramu S."/>
            <person name="Koblizek M."/>
            <person name="Engelhardt F."/>
            <person name="Kaftan D."/>
        </authorList>
    </citation>
    <scope>NUCLEOTIDE SEQUENCE [LARGE SCALE GENOMIC DNA]</scope>
    <source>
        <strain evidence="3 4">R-30</strain>
    </source>
</reference>
<dbReference type="CDD" id="cd00293">
    <property type="entry name" value="USP-like"/>
    <property type="match status" value="2"/>
</dbReference>
<dbReference type="Pfam" id="PF00582">
    <property type="entry name" value="Usp"/>
    <property type="match status" value="2"/>
</dbReference>
<accession>A0ABZ0PH15</accession>
<organism evidence="3 4">
    <name type="scientific">Sediminicoccus rosea</name>
    <dbReference type="NCBI Taxonomy" id="1225128"/>
    <lineage>
        <taxon>Bacteria</taxon>
        <taxon>Pseudomonadati</taxon>
        <taxon>Pseudomonadota</taxon>
        <taxon>Alphaproteobacteria</taxon>
        <taxon>Acetobacterales</taxon>
        <taxon>Roseomonadaceae</taxon>
        <taxon>Sediminicoccus</taxon>
    </lineage>
</organism>
<keyword evidence="4" id="KW-1185">Reference proteome</keyword>
<dbReference type="PANTHER" id="PTHR46268">
    <property type="entry name" value="STRESS RESPONSE PROTEIN NHAX"/>
    <property type="match status" value="1"/>
</dbReference>
<protein>
    <submittedName>
        <fullName evidence="3">Universal stress protein</fullName>
    </submittedName>
</protein>
<evidence type="ECO:0000256" key="1">
    <source>
        <dbReference type="ARBA" id="ARBA00008791"/>
    </source>
</evidence>
<dbReference type="Proteomes" id="UP001305521">
    <property type="component" value="Chromosome"/>
</dbReference>
<evidence type="ECO:0000313" key="3">
    <source>
        <dbReference type="EMBL" id="WPB84939.1"/>
    </source>
</evidence>
<dbReference type="InterPro" id="IPR006016">
    <property type="entry name" value="UspA"/>
</dbReference>
<dbReference type="RefSeq" id="WP_318648902.1">
    <property type="nucleotide sequence ID" value="NZ_CP137852.1"/>
</dbReference>
<proteinExistence type="inferred from homology"/>
<dbReference type="InterPro" id="IPR006015">
    <property type="entry name" value="Universal_stress_UspA"/>
</dbReference>
<dbReference type="PRINTS" id="PR01438">
    <property type="entry name" value="UNVRSLSTRESS"/>
</dbReference>
<sequence length="281" mass="29372">MIRSILLALDDTPGACAARDIAFALARRTGAAVTALIVLDRPHTSGAHEPVPLGAGAFAARRNEKLAEAVEAEAERVLADARIAAEGFEFAVVRRDEAPEAALLAEGCAHDLIVIGRDSTLGREACDDGLSPTIEALLRDGARPLLVVPPGVEAAAPGLAAGEALKRPVLIAHDGSLAAMRTLHVFALLGLGRNQVVKLLDFATETSPEALQRYLTQHEMRAEAYAVSGDPHDILLAEAKSLPASLLVLGADQESGITRLIFGSATARLLRASPCAVFIHG</sequence>
<evidence type="ECO:0000259" key="2">
    <source>
        <dbReference type="Pfam" id="PF00582"/>
    </source>
</evidence>